<keyword evidence="3" id="KW-1185">Reference proteome</keyword>
<dbReference type="OrthoDB" id="179396at2157"/>
<dbReference type="InterPro" id="IPR057158">
    <property type="entry name" value="DUF7836"/>
</dbReference>
<dbReference type="Proteomes" id="UP000075321">
    <property type="component" value="Unassembled WGS sequence"/>
</dbReference>
<proteinExistence type="predicted"/>
<evidence type="ECO:0000313" key="3">
    <source>
        <dbReference type="Proteomes" id="UP000075321"/>
    </source>
</evidence>
<sequence>MNETFVRLLCPDCQKTWERKPNQLPAHTDRFACDGCEAEYRTAEFTRTDRDLDVLKQFQ</sequence>
<evidence type="ECO:0000259" key="1">
    <source>
        <dbReference type="Pfam" id="PF25206"/>
    </source>
</evidence>
<organism evidence="2 3">
    <name type="scientific">Halalkalicoccus paucihalophilus</name>
    <dbReference type="NCBI Taxonomy" id="1008153"/>
    <lineage>
        <taxon>Archaea</taxon>
        <taxon>Methanobacteriati</taxon>
        <taxon>Methanobacteriota</taxon>
        <taxon>Stenosarchaea group</taxon>
        <taxon>Halobacteria</taxon>
        <taxon>Halobacteriales</taxon>
        <taxon>Halococcaceae</taxon>
        <taxon>Halalkalicoccus</taxon>
    </lineage>
</organism>
<dbReference type="Pfam" id="PF25206">
    <property type="entry name" value="DUF7836"/>
    <property type="match status" value="1"/>
</dbReference>
<feature type="domain" description="DUF7836" evidence="1">
    <location>
        <begin position="1"/>
        <end position="59"/>
    </location>
</feature>
<dbReference type="RefSeq" id="WP_066380634.1">
    <property type="nucleotide sequence ID" value="NZ_LTAZ01000004.1"/>
</dbReference>
<reference evidence="2 3" key="1">
    <citation type="submission" date="2016-02" db="EMBL/GenBank/DDBJ databases">
        <title>Genome sequence of Halalkalicoccus paucihalophilus DSM 24557.</title>
        <authorList>
            <person name="Poehlein A."/>
            <person name="Daniel R."/>
        </authorList>
    </citation>
    <scope>NUCLEOTIDE SEQUENCE [LARGE SCALE GENOMIC DNA]</scope>
    <source>
        <strain evidence="2 3">DSM 24557</strain>
    </source>
</reference>
<evidence type="ECO:0000313" key="2">
    <source>
        <dbReference type="EMBL" id="KYH26148.1"/>
    </source>
</evidence>
<protein>
    <recommendedName>
        <fullName evidence="1">DUF7836 domain-containing protein</fullName>
    </recommendedName>
</protein>
<dbReference type="PATRIC" id="fig|1008153.3.peg.1251"/>
<dbReference type="EMBL" id="LTAZ01000004">
    <property type="protein sequence ID" value="KYH26148.1"/>
    <property type="molecule type" value="Genomic_DNA"/>
</dbReference>
<name>A0A151AEN2_9EURY</name>
<gene>
    <name evidence="2" type="ORF">HAPAU_12420</name>
</gene>
<comment type="caution">
    <text evidence="2">The sequence shown here is derived from an EMBL/GenBank/DDBJ whole genome shotgun (WGS) entry which is preliminary data.</text>
</comment>
<dbReference type="AlphaFoldDB" id="A0A151AEN2"/>
<accession>A0A151AEN2</accession>